<name>Q2LTE8_SYNAS</name>
<proteinExistence type="inferred from homology"/>
<evidence type="ECO:0000256" key="6">
    <source>
        <dbReference type="ARBA" id="ARBA00022741"/>
    </source>
</evidence>
<dbReference type="InterPro" id="IPR036621">
    <property type="entry name" value="Anticodon-bd_dom_sf"/>
</dbReference>
<dbReference type="InterPro" id="IPR015807">
    <property type="entry name" value="His-tRNA-ligase"/>
</dbReference>
<evidence type="ECO:0000256" key="12">
    <source>
        <dbReference type="PIRSR" id="PIRSR001549-1"/>
    </source>
</evidence>
<evidence type="ECO:0000313" key="14">
    <source>
        <dbReference type="EMBL" id="ABC77355.1"/>
    </source>
</evidence>
<evidence type="ECO:0000256" key="10">
    <source>
        <dbReference type="ARBA" id="ARBA00047639"/>
    </source>
</evidence>
<comment type="similarity">
    <text evidence="2 11">Belongs to the class-II aminoacyl-tRNA synthetase family.</text>
</comment>
<dbReference type="Pfam" id="PF13393">
    <property type="entry name" value="tRNA-synt_His"/>
    <property type="match status" value="1"/>
</dbReference>
<dbReference type="Gene3D" id="3.30.930.10">
    <property type="entry name" value="Bira Bifunctional Protein, Domain 2"/>
    <property type="match status" value="1"/>
</dbReference>
<keyword evidence="15" id="KW-1185">Reference proteome</keyword>
<dbReference type="PANTHER" id="PTHR43707">
    <property type="entry name" value="HISTIDYL-TRNA SYNTHETASE"/>
    <property type="match status" value="1"/>
</dbReference>
<dbReference type="HAMAP" id="MF_00127">
    <property type="entry name" value="His_tRNA_synth"/>
    <property type="match status" value="1"/>
</dbReference>
<dbReference type="eggNOG" id="COG0124">
    <property type="taxonomic scope" value="Bacteria"/>
</dbReference>
<feature type="binding site" evidence="12">
    <location>
        <begin position="267"/>
        <end position="268"/>
    </location>
    <ligand>
        <name>L-histidine</name>
        <dbReference type="ChEBI" id="CHEBI:57595"/>
    </ligand>
</feature>
<feature type="binding site" evidence="12">
    <location>
        <position position="132"/>
    </location>
    <ligand>
        <name>L-histidine</name>
        <dbReference type="ChEBI" id="CHEBI:57595"/>
    </ligand>
</feature>
<dbReference type="KEGG" id="sat:SYN_02534"/>
<dbReference type="FunCoup" id="Q2LTE8">
    <property type="interactions" value="461"/>
</dbReference>
<gene>
    <name evidence="11" type="primary">hisS</name>
    <name evidence="14" type="ORF">SYN_02534</name>
</gene>
<feature type="binding site" evidence="12">
    <location>
        <position position="263"/>
    </location>
    <ligand>
        <name>L-histidine</name>
        <dbReference type="ChEBI" id="CHEBI:57595"/>
    </ligand>
</feature>
<dbReference type="GO" id="GO:0005737">
    <property type="term" value="C:cytoplasm"/>
    <property type="evidence" value="ECO:0007669"/>
    <property type="project" value="UniProtKB-SubCell"/>
</dbReference>
<dbReference type="Proteomes" id="UP000001933">
    <property type="component" value="Chromosome"/>
</dbReference>
<comment type="subunit">
    <text evidence="3 11">Homodimer.</text>
</comment>
<dbReference type="AlphaFoldDB" id="Q2LTE8"/>
<evidence type="ECO:0000256" key="5">
    <source>
        <dbReference type="ARBA" id="ARBA00022598"/>
    </source>
</evidence>
<organism evidence="14 15">
    <name type="scientific">Syntrophus aciditrophicus (strain SB)</name>
    <dbReference type="NCBI Taxonomy" id="56780"/>
    <lineage>
        <taxon>Bacteria</taxon>
        <taxon>Pseudomonadati</taxon>
        <taxon>Thermodesulfobacteriota</taxon>
        <taxon>Syntrophia</taxon>
        <taxon>Syntrophales</taxon>
        <taxon>Syntrophaceae</taxon>
        <taxon>Syntrophus</taxon>
    </lineage>
</organism>
<dbReference type="SUPFAM" id="SSF52954">
    <property type="entry name" value="Class II aaRS ABD-related"/>
    <property type="match status" value="1"/>
</dbReference>
<feature type="binding site" evidence="12">
    <location>
        <position position="118"/>
    </location>
    <ligand>
        <name>L-histidine</name>
        <dbReference type="ChEBI" id="CHEBI:57595"/>
    </ligand>
</feature>
<evidence type="ECO:0000256" key="8">
    <source>
        <dbReference type="ARBA" id="ARBA00022917"/>
    </source>
</evidence>
<dbReference type="Gene3D" id="3.40.50.800">
    <property type="entry name" value="Anticodon-binding domain"/>
    <property type="match status" value="1"/>
</dbReference>
<dbReference type="NCBIfam" id="TIGR00442">
    <property type="entry name" value="hisS"/>
    <property type="match status" value="1"/>
</dbReference>
<evidence type="ECO:0000256" key="3">
    <source>
        <dbReference type="ARBA" id="ARBA00011738"/>
    </source>
</evidence>
<evidence type="ECO:0000259" key="13">
    <source>
        <dbReference type="PROSITE" id="PS50862"/>
    </source>
</evidence>
<dbReference type="PANTHER" id="PTHR43707:SF1">
    <property type="entry name" value="HISTIDINE--TRNA LIGASE, MITOCHONDRIAL-RELATED"/>
    <property type="match status" value="1"/>
</dbReference>
<keyword evidence="8 11" id="KW-0648">Protein biosynthesis</keyword>
<feature type="domain" description="Aminoacyl-transfer RNA synthetases class-II family profile" evidence="13">
    <location>
        <begin position="29"/>
        <end position="329"/>
    </location>
</feature>
<protein>
    <recommendedName>
        <fullName evidence="11">Histidine--tRNA ligase</fullName>
        <ecNumber evidence="11">6.1.1.21</ecNumber>
    </recommendedName>
    <alternativeName>
        <fullName evidence="11">Histidyl-tRNA synthetase</fullName>
        <shortName evidence="11">HisRS</shortName>
    </alternativeName>
</protein>
<evidence type="ECO:0000256" key="7">
    <source>
        <dbReference type="ARBA" id="ARBA00022840"/>
    </source>
</evidence>
<dbReference type="HOGENOM" id="CLU_025113_1_1_7"/>
<dbReference type="InterPro" id="IPR004516">
    <property type="entry name" value="HisRS/HisZ"/>
</dbReference>
<dbReference type="SUPFAM" id="SSF55681">
    <property type="entry name" value="Class II aaRS and biotin synthetases"/>
    <property type="match status" value="1"/>
</dbReference>
<dbReference type="GO" id="GO:0004821">
    <property type="term" value="F:histidine-tRNA ligase activity"/>
    <property type="evidence" value="ECO:0007669"/>
    <property type="project" value="UniProtKB-UniRule"/>
</dbReference>
<dbReference type="CDD" id="cd00859">
    <property type="entry name" value="HisRS_anticodon"/>
    <property type="match status" value="1"/>
</dbReference>
<comment type="catalytic activity">
    <reaction evidence="10 11">
        <text>tRNA(His) + L-histidine + ATP = L-histidyl-tRNA(His) + AMP + diphosphate + H(+)</text>
        <dbReference type="Rhea" id="RHEA:17313"/>
        <dbReference type="Rhea" id="RHEA-COMP:9665"/>
        <dbReference type="Rhea" id="RHEA-COMP:9689"/>
        <dbReference type="ChEBI" id="CHEBI:15378"/>
        <dbReference type="ChEBI" id="CHEBI:30616"/>
        <dbReference type="ChEBI" id="CHEBI:33019"/>
        <dbReference type="ChEBI" id="CHEBI:57595"/>
        <dbReference type="ChEBI" id="CHEBI:78442"/>
        <dbReference type="ChEBI" id="CHEBI:78527"/>
        <dbReference type="ChEBI" id="CHEBI:456215"/>
        <dbReference type="EC" id="6.1.1.21"/>
    </reaction>
</comment>
<dbReference type="InterPro" id="IPR045864">
    <property type="entry name" value="aa-tRNA-synth_II/BPL/LPL"/>
</dbReference>
<dbReference type="InterPro" id="IPR033656">
    <property type="entry name" value="HisRS_anticodon"/>
</dbReference>
<feature type="binding site" evidence="12">
    <location>
        <position position="136"/>
    </location>
    <ligand>
        <name>L-histidine</name>
        <dbReference type="ChEBI" id="CHEBI:57595"/>
    </ligand>
</feature>
<dbReference type="EMBL" id="CP000252">
    <property type="protein sequence ID" value="ABC77355.1"/>
    <property type="molecule type" value="Genomic_DNA"/>
</dbReference>
<keyword evidence="9 11" id="KW-0030">Aminoacyl-tRNA synthetase</keyword>
<dbReference type="InterPro" id="IPR004154">
    <property type="entry name" value="Anticodon-bd"/>
</dbReference>
<dbReference type="InterPro" id="IPR041715">
    <property type="entry name" value="HisRS-like_core"/>
</dbReference>
<dbReference type="GO" id="GO:0005524">
    <property type="term" value="F:ATP binding"/>
    <property type="evidence" value="ECO:0007669"/>
    <property type="project" value="UniProtKB-UniRule"/>
</dbReference>
<dbReference type="GO" id="GO:0006427">
    <property type="term" value="P:histidyl-tRNA aminoacylation"/>
    <property type="evidence" value="ECO:0007669"/>
    <property type="project" value="UniProtKB-UniRule"/>
</dbReference>
<evidence type="ECO:0000256" key="4">
    <source>
        <dbReference type="ARBA" id="ARBA00022490"/>
    </source>
</evidence>
<evidence type="ECO:0000313" key="15">
    <source>
        <dbReference type="Proteomes" id="UP000001933"/>
    </source>
</evidence>
<sequence length="426" mass="48695">MWLIKMEVITAVKGFKDILPEETGKWRFVEDAAREIFSRFGFKEIRLPVLEKTDLFKRGIGESTDIVEKEMYTFLDRGDEYLTLRPEATSSVIRAYLEHALYNAEPVSRLFTIGPMFRRERPQRGRFRQFHQIDVELLGLDDPRADAEVILMLMHFLSTVGLKNVSLELNSLGCSSCRPAFRKVILEFLSGKEDGLCDDCKRRLGSNPLRVFDCKAKECQEIIADAPRLSDFICSDCHTHFETVASTLTELDIPFKINARMVRGLDYYTKTTFEVTTEHLGSQNAVVGGGRYDRLVEELGGPDIPGIGFAVGFERLITLLQAENTRFLPQPDLFIASLGESAQRLAFLLCNQLRIKGLHVEQDFSARSLKSQMKRANRLNCAYTLILGDRELEEKKAEFRDMKTGAQQTLFLDNLEEQILKLIKER</sequence>
<evidence type="ECO:0000256" key="2">
    <source>
        <dbReference type="ARBA" id="ARBA00008226"/>
    </source>
</evidence>
<feature type="binding site" evidence="12">
    <location>
        <begin position="87"/>
        <end position="89"/>
    </location>
    <ligand>
        <name>L-histidine</name>
        <dbReference type="ChEBI" id="CHEBI:57595"/>
    </ligand>
</feature>
<keyword evidence="4 11" id="KW-0963">Cytoplasm</keyword>
<keyword evidence="7 11" id="KW-0067">ATP-binding</keyword>
<reference evidence="14 15" key="1">
    <citation type="journal article" date="2007" name="Proc. Natl. Acad. Sci. U.S.A.">
        <title>The genome of Syntrophus aciditrophicus: life at the thermodynamic limit of microbial growth.</title>
        <authorList>
            <person name="McInerney M.J."/>
            <person name="Rohlin L."/>
            <person name="Mouttaki H."/>
            <person name="Kim U."/>
            <person name="Krupp R.S."/>
            <person name="Rios-Hernandez L."/>
            <person name="Sieber J."/>
            <person name="Struchtemeyer C.G."/>
            <person name="Bhattacharyya A."/>
            <person name="Campbell J.W."/>
            <person name="Gunsalus R.P."/>
        </authorList>
    </citation>
    <scope>NUCLEOTIDE SEQUENCE [LARGE SCALE GENOMIC DNA]</scope>
    <source>
        <strain evidence="14 15">SB</strain>
    </source>
</reference>
<evidence type="ECO:0000256" key="1">
    <source>
        <dbReference type="ARBA" id="ARBA00004496"/>
    </source>
</evidence>
<dbReference type="STRING" id="56780.SYN_02534"/>
<dbReference type="CDD" id="cd00773">
    <property type="entry name" value="HisRS-like_core"/>
    <property type="match status" value="1"/>
</dbReference>
<dbReference type="PROSITE" id="PS50862">
    <property type="entry name" value="AA_TRNA_LIGASE_II"/>
    <property type="match status" value="1"/>
</dbReference>
<comment type="subcellular location">
    <subcellularLocation>
        <location evidence="1 11">Cytoplasm</location>
    </subcellularLocation>
</comment>
<dbReference type="FunFam" id="3.30.930.10:FF:000005">
    <property type="entry name" value="Histidine--tRNA ligase"/>
    <property type="match status" value="1"/>
</dbReference>
<accession>Q2LTE8</accession>
<dbReference type="EC" id="6.1.1.21" evidence="11"/>
<dbReference type="Pfam" id="PF03129">
    <property type="entry name" value="HGTP_anticodon"/>
    <property type="match status" value="1"/>
</dbReference>
<evidence type="ECO:0000256" key="9">
    <source>
        <dbReference type="ARBA" id="ARBA00023146"/>
    </source>
</evidence>
<dbReference type="InParanoid" id="Q2LTE8"/>
<keyword evidence="5 11" id="KW-0436">Ligase</keyword>
<dbReference type="InterPro" id="IPR006195">
    <property type="entry name" value="aa-tRNA-synth_II"/>
</dbReference>
<dbReference type="PIRSF" id="PIRSF001549">
    <property type="entry name" value="His-tRNA_synth"/>
    <property type="match status" value="1"/>
</dbReference>
<evidence type="ECO:0000256" key="11">
    <source>
        <dbReference type="HAMAP-Rule" id="MF_00127"/>
    </source>
</evidence>
<keyword evidence="6 11" id="KW-0547">Nucleotide-binding</keyword>